<gene>
    <name evidence="2" type="ORF">BM221_006653</name>
</gene>
<dbReference type="AlphaFoldDB" id="A0A2N6NI77"/>
<evidence type="ECO:0000313" key="2">
    <source>
        <dbReference type="EMBL" id="PMB66993.1"/>
    </source>
</evidence>
<evidence type="ECO:0008006" key="4">
    <source>
        <dbReference type="Google" id="ProtNLM"/>
    </source>
</evidence>
<dbReference type="Proteomes" id="UP000235728">
    <property type="component" value="Unassembled WGS sequence"/>
</dbReference>
<dbReference type="OMA" id="HQNSGID"/>
<reference evidence="2 3" key="1">
    <citation type="journal article" date="2016" name="Appl. Microbiol. Biotechnol.">
        <title>Characterization of T-DNA insertion mutants with decreased virulence in the entomopathogenic fungus Beauveria bassiana JEF-007.</title>
        <authorList>
            <person name="Kim S."/>
            <person name="Lee S.J."/>
            <person name="Nai Y.S."/>
            <person name="Yu J.S."/>
            <person name="Lee M.R."/>
            <person name="Yang Y.T."/>
            <person name="Kim J.S."/>
        </authorList>
    </citation>
    <scope>NUCLEOTIDE SEQUENCE [LARGE SCALE GENOMIC DNA]</scope>
    <source>
        <strain evidence="2 3">JEF-007</strain>
    </source>
</reference>
<evidence type="ECO:0000256" key="1">
    <source>
        <dbReference type="SAM" id="MobiDB-lite"/>
    </source>
</evidence>
<dbReference type="Gene3D" id="1.20.58.1070">
    <property type="match status" value="1"/>
</dbReference>
<feature type="compositionally biased region" description="Basic and acidic residues" evidence="1">
    <location>
        <begin position="403"/>
        <end position="418"/>
    </location>
</feature>
<dbReference type="EMBL" id="MRVG01000007">
    <property type="protein sequence ID" value="PMB66993.1"/>
    <property type="molecule type" value="Genomic_DNA"/>
</dbReference>
<organism evidence="2 3">
    <name type="scientific">Beauveria bassiana</name>
    <name type="common">White muscardine disease fungus</name>
    <name type="synonym">Tritirachium shiotae</name>
    <dbReference type="NCBI Taxonomy" id="176275"/>
    <lineage>
        <taxon>Eukaryota</taxon>
        <taxon>Fungi</taxon>
        <taxon>Dikarya</taxon>
        <taxon>Ascomycota</taxon>
        <taxon>Pezizomycotina</taxon>
        <taxon>Sordariomycetes</taxon>
        <taxon>Hypocreomycetidae</taxon>
        <taxon>Hypocreales</taxon>
        <taxon>Cordycipitaceae</taxon>
        <taxon>Beauveria</taxon>
    </lineage>
</organism>
<protein>
    <recommendedName>
        <fullName evidence="4">V-snare</fullName>
    </recommendedName>
</protein>
<evidence type="ECO:0000313" key="3">
    <source>
        <dbReference type="Proteomes" id="UP000235728"/>
    </source>
</evidence>
<feature type="compositionally biased region" description="Polar residues" evidence="1">
    <location>
        <begin position="29"/>
        <end position="42"/>
    </location>
</feature>
<comment type="caution">
    <text evidence="2">The sequence shown here is derived from an EMBL/GenBank/DDBJ whole genome shotgun (WGS) entry which is preliminary data.</text>
</comment>
<feature type="region of interest" description="Disordered" evidence="1">
    <location>
        <begin position="347"/>
        <end position="418"/>
    </location>
</feature>
<name>A0A2N6NI77_BEABA</name>
<dbReference type="InterPro" id="IPR035426">
    <property type="entry name" value="Gemin2/Brr1"/>
</dbReference>
<dbReference type="Pfam" id="PF04938">
    <property type="entry name" value="SIP1"/>
    <property type="match status" value="1"/>
</dbReference>
<feature type="compositionally biased region" description="Acidic residues" evidence="1">
    <location>
        <begin position="380"/>
        <end position="402"/>
    </location>
</feature>
<dbReference type="GO" id="GO:0000387">
    <property type="term" value="P:spliceosomal snRNP assembly"/>
    <property type="evidence" value="ECO:0007669"/>
    <property type="project" value="InterPro"/>
</dbReference>
<feature type="compositionally biased region" description="Basic and acidic residues" evidence="1">
    <location>
        <begin position="362"/>
        <end position="371"/>
    </location>
</feature>
<accession>A0A2N6NI77</accession>
<feature type="compositionally biased region" description="Basic and acidic residues" evidence="1">
    <location>
        <begin position="1"/>
        <end position="10"/>
    </location>
</feature>
<feature type="region of interest" description="Disordered" evidence="1">
    <location>
        <begin position="1"/>
        <end position="42"/>
    </location>
</feature>
<feature type="compositionally biased region" description="Acidic residues" evidence="1">
    <location>
        <begin position="347"/>
        <end position="356"/>
    </location>
</feature>
<sequence>MSIKREHEQVDESGPSKPEQKRARKARPKQSSSVDPNSGQNYVFATYHNATTIPVGEESDFEDDTDAMAYLMSVRSQASGIPHVLAAPRRQIGPQIPKDFVRITHEESDDGDIRVEADDEVDTSLHITGLGDGRGFYEDGAYIGRDYYRDDAEGSDSWDETEDEDGEVSEAAVLEAYSSAIMHQYHRLRAILNRPPPVDAAKRITSSQATYVAAFGPGSSAIKVWPPLLRNTDPTPLQVSLMSKDTVIRILRLMLGGKFLRRGYPMPERTSRWIWALLAKLPERGELNHSEIGWVRDLGRRAVLLGRSLSEMAALREELAEGGLGVNDAVDASSSDDELVADELVADELDGQEEDGVPNGDEPEKMNDKPDQGAGQESTEAADEGEDDVAMDLESESDEGEVREDREEKTSEKDESLEAAKAAFLARLEVQASDDEDDEEELDAVRERSRMNMRATLNMILTITGEFYGQRDLLEFREPFVGM</sequence>
<proteinExistence type="predicted"/>